<name>A0ABY8AT22_9GAMM</name>
<dbReference type="EMBL" id="CP119078">
    <property type="protein sequence ID" value="WED42312.1"/>
    <property type="molecule type" value="Genomic_DNA"/>
</dbReference>
<protein>
    <submittedName>
        <fullName evidence="2">Uncharacterized protein</fullName>
    </submittedName>
</protein>
<proteinExistence type="predicted"/>
<organism evidence="2 3">
    <name type="scientific">Legionella cardiaca</name>
    <dbReference type="NCBI Taxonomy" id="1071983"/>
    <lineage>
        <taxon>Bacteria</taxon>
        <taxon>Pseudomonadati</taxon>
        <taxon>Pseudomonadota</taxon>
        <taxon>Gammaproteobacteria</taxon>
        <taxon>Legionellales</taxon>
        <taxon>Legionellaceae</taxon>
        <taxon>Legionella</taxon>
    </lineage>
</organism>
<evidence type="ECO:0000313" key="2">
    <source>
        <dbReference type="EMBL" id="WED42312.1"/>
    </source>
</evidence>
<accession>A0ABY8AT22</accession>
<keyword evidence="3" id="KW-1185">Reference proteome</keyword>
<sequence>MPTRRLGITLGTVAAAVGAYAVYDSNQSAYQPRINDYLKASYVVATGIAVYQPPPVVWTKENRKVLDASAPRAEVAGVNRALEAYGVDLRDEELALLLAQGGMEMNSFNPGPDLAAERLISRSFGDEYTELMEDAAKKPEPDEESLEQIRKQAAAAKVGELAHFAYGAIKATWSYGAITEDDLGSGTYNEHMAEMHSDEVEERAREQSALLAAKSGASMTTIKAMKQALCEMRQEHSTTPEDEPPRPPQLV</sequence>
<gene>
    <name evidence="2" type="ORF">PXX05_10270</name>
</gene>
<feature type="compositionally biased region" description="Basic and acidic residues" evidence="1">
    <location>
        <begin position="232"/>
        <end position="245"/>
    </location>
</feature>
<dbReference type="RefSeq" id="WP_275088137.1">
    <property type="nucleotide sequence ID" value="NZ_CP119078.1"/>
</dbReference>
<evidence type="ECO:0000313" key="3">
    <source>
        <dbReference type="Proteomes" id="UP001222087"/>
    </source>
</evidence>
<feature type="region of interest" description="Disordered" evidence="1">
    <location>
        <begin position="231"/>
        <end position="251"/>
    </location>
</feature>
<evidence type="ECO:0000256" key="1">
    <source>
        <dbReference type="SAM" id="MobiDB-lite"/>
    </source>
</evidence>
<reference evidence="2 3" key="1">
    <citation type="submission" date="2023-02" db="EMBL/GenBank/DDBJ databases">
        <title>Genome Sequence of L. cardiaca H63T.</title>
        <authorList>
            <person name="Lopez A.E."/>
            <person name="Cianciotto N.P."/>
        </authorList>
    </citation>
    <scope>NUCLEOTIDE SEQUENCE [LARGE SCALE GENOMIC DNA]</scope>
    <source>
        <strain evidence="2 3">H63</strain>
    </source>
</reference>
<dbReference type="Proteomes" id="UP001222087">
    <property type="component" value="Chromosome"/>
</dbReference>